<protein>
    <submittedName>
        <fullName evidence="2">Uncharacterized protein</fullName>
    </submittedName>
</protein>
<evidence type="ECO:0000313" key="2">
    <source>
        <dbReference type="EMBL" id="KAH3752825.1"/>
    </source>
</evidence>
<reference evidence="2" key="2">
    <citation type="submission" date="2020-11" db="EMBL/GenBank/DDBJ databases">
        <authorList>
            <person name="McCartney M.A."/>
            <person name="Auch B."/>
            <person name="Kono T."/>
            <person name="Mallez S."/>
            <person name="Becker A."/>
            <person name="Gohl D.M."/>
            <person name="Silverstein K.A.T."/>
            <person name="Koren S."/>
            <person name="Bechman K.B."/>
            <person name="Herman A."/>
            <person name="Abrahante J.E."/>
            <person name="Garbe J."/>
        </authorList>
    </citation>
    <scope>NUCLEOTIDE SEQUENCE</scope>
    <source>
        <strain evidence="2">Duluth1</strain>
        <tissue evidence="2">Whole animal</tissue>
    </source>
</reference>
<evidence type="ECO:0000256" key="1">
    <source>
        <dbReference type="SAM" id="MobiDB-lite"/>
    </source>
</evidence>
<feature type="region of interest" description="Disordered" evidence="1">
    <location>
        <begin position="95"/>
        <end position="117"/>
    </location>
</feature>
<dbReference type="EMBL" id="JAIWYP010000010">
    <property type="protein sequence ID" value="KAH3752825.1"/>
    <property type="molecule type" value="Genomic_DNA"/>
</dbReference>
<sequence>KTHTPTIRRTKTDRLMVGQKTAPPTGGHVFQRTGTTFKLNQHIIKTNILKKLHEDWCLQGIIGTDLLTKFNEDRTRNVTSRVFTNQMWTDDGQRAFLKSPEQSDCAHTDARTTDTGP</sequence>
<keyword evidence="3" id="KW-1185">Reference proteome</keyword>
<comment type="caution">
    <text evidence="2">The sequence shown here is derived from an EMBL/GenBank/DDBJ whole genome shotgun (WGS) entry which is preliminary data.</text>
</comment>
<organism evidence="2 3">
    <name type="scientific">Dreissena polymorpha</name>
    <name type="common">Zebra mussel</name>
    <name type="synonym">Mytilus polymorpha</name>
    <dbReference type="NCBI Taxonomy" id="45954"/>
    <lineage>
        <taxon>Eukaryota</taxon>
        <taxon>Metazoa</taxon>
        <taxon>Spiralia</taxon>
        <taxon>Lophotrochozoa</taxon>
        <taxon>Mollusca</taxon>
        <taxon>Bivalvia</taxon>
        <taxon>Autobranchia</taxon>
        <taxon>Heteroconchia</taxon>
        <taxon>Euheterodonta</taxon>
        <taxon>Imparidentia</taxon>
        <taxon>Neoheterodontei</taxon>
        <taxon>Myida</taxon>
        <taxon>Dreissenoidea</taxon>
        <taxon>Dreissenidae</taxon>
        <taxon>Dreissena</taxon>
    </lineage>
</organism>
<feature type="non-terminal residue" evidence="2">
    <location>
        <position position="1"/>
    </location>
</feature>
<reference evidence="2" key="1">
    <citation type="journal article" date="2019" name="bioRxiv">
        <title>The Genome of the Zebra Mussel, Dreissena polymorpha: A Resource for Invasive Species Research.</title>
        <authorList>
            <person name="McCartney M.A."/>
            <person name="Auch B."/>
            <person name="Kono T."/>
            <person name="Mallez S."/>
            <person name="Zhang Y."/>
            <person name="Obille A."/>
            <person name="Becker A."/>
            <person name="Abrahante J.E."/>
            <person name="Garbe J."/>
            <person name="Badalamenti J.P."/>
            <person name="Herman A."/>
            <person name="Mangelson H."/>
            <person name="Liachko I."/>
            <person name="Sullivan S."/>
            <person name="Sone E.D."/>
            <person name="Koren S."/>
            <person name="Silverstein K.A.T."/>
            <person name="Beckman K.B."/>
            <person name="Gohl D.M."/>
        </authorList>
    </citation>
    <scope>NUCLEOTIDE SEQUENCE</scope>
    <source>
        <strain evidence="2">Duluth1</strain>
        <tissue evidence="2">Whole animal</tissue>
    </source>
</reference>
<proteinExistence type="predicted"/>
<accession>A0A9D4DR22</accession>
<name>A0A9D4DR22_DREPO</name>
<dbReference type="AlphaFoldDB" id="A0A9D4DR22"/>
<dbReference type="Proteomes" id="UP000828390">
    <property type="component" value="Unassembled WGS sequence"/>
</dbReference>
<evidence type="ECO:0000313" key="3">
    <source>
        <dbReference type="Proteomes" id="UP000828390"/>
    </source>
</evidence>
<gene>
    <name evidence="2" type="ORF">DPMN_187451</name>
</gene>
<feature type="compositionally biased region" description="Basic and acidic residues" evidence="1">
    <location>
        <begin position="104"/>
        <end position="117"/>
    </location>
</feature>